<evidence type="ECO:0000256" key="1">
    <source>
        <dbReference type="SAM" id="Phobius"/>
    </source>
</evidence>
<dbReference type="KEGG" id="ctak:4412677_00637"/>
<dbReference type="EMBL" id="LT906465">
    <property type="protein sequence ID" value="SNV37195.1"/>
    <property type="molecule type" value="Genomic_DNA"/>
</dbReference>
<dbReference type="Proteomes" id="UP000215196">
    <property type="component" value="Chromosome 1"/>
</dbReference>
<sequence length="235" mass="27577">MNKFYRQKLIFQWIIAITLLLGALLPMFIIIIKASNQPLYYLFFMIYIPVAQFAFTPFCTLTGIYRYYSPMLLGYNATDKQIDLHNGTSFDYLMVMTHHKPGIEFRNRILKYHLEGLLNIIQLIEKKNIPETVNIVGTSYFFNNRTLEKMGFETENPSLFYRINLFMNVIDLIWMYSLSQGKLKIPNIGNVRKASTTGKKLIENKNKIKLLIEKLKHKIPPYNQSFVSLEQPPMN</sequence>
<keyword evidence="1" id="KW-0812">Transmembrane</keyword>
<feature type="transmembrane region" description="Helical" evidence="1">
    <location>
        <begin position="39"/>
        <end position="65"/>
    </location>
</feature>
<organism evidence="2 3">
    <name type="scientific">Chryseobacterium taklimakanense</name>
    <dbReference type="NCBI Taxonomy" id="536441"/>
    <lineage>
        <taxon>Bacteria</taxon>
        <taxon>Pseudomonadati</taxon>
        <taxon>Bacteroidota</taxon>
        <taxon>Flavobacteriia</taxon>
        <taxon>Flavobacteriales</taxon>
        <taxon>Weeksellaceae</taxon>
        <taxon>Chryseobacterium group</taxon>
        <taxon>Chryseobacterium</taxon>
    </lineage>
</organism>
<evidence type="ECO:0000313" key="2">
    <source>
        <dbReference type="EMBL" id="SNV37195.1"/>
    </source>
</evidence>
<keyword evidence="1" id="KW-1133">Transmembrane helix</keyword>
<evidence type="ECO:0000313" key="3">
    <source>
        <dbReference type="Proteomes" id="UP000215196"/>
    </source>
</evidence>
<proteinExistence type="predicted"/>
<keyword evidence="1" id="KW-0472">Membrane</keyword>
<protein>
    <submittedName>
        <fullName evidence="2">Uncharacterized protein</fullName>
    </submittedName>
</protein>
<dbReference type="RefSeq" id="WP_095070312.1">
    <property type="nucleotide sequence ID" value="NZ_LT906465.1"/>
</dbReference>
<keyword evidence="3" id="KW-1185">Reference proteome</keyword>
<dbReference type="AlphaFoldDB" id="A0A239WRH1"/>
<feature type="transmembrane region" description="Helical" evidence="1">
    <location>
        <begin position="12"/>
        <end position="32"/>
    </location>
</feature>
<name>A0A239WRH1_9FLAO</name>
<gene>
    <name evidence="2" type="ORF">SAMEA4412677_00637</name>
</gene>
<accession>A0A239WRH1</accession>
<reference evidence="2 3" key="1">
    <citation type="submission" date="2017-06" db="EMBL/GenBank/DDBJ databases">
        <authorList>
            <consortium name="Pathogen Informatics"/>
        </authorList>
    </citation>
    <scope>NUCLEOTIDE SEQUENCE [LARGE SCALE GENOMIC DNA]</scope>
    <source>
        <strain evidence="2 3">NCTC13490</strain>
    </source>
</reference>